<evidence type="ECO:0000313" key="2">
    <source>
        <dbReference type="EMBL" id="SDM04672.1"/>
    </source>
</evidence>
<dbReference type="Proteomes" id="UP000182146">
    <property type="component" value="Unassembled WGS sequence"/>
</dbReference>
<keyword evidence="1" id="KW-1133">Transmembrane helix</keyword>
<organism evidence="2 3">
    <name type="scientific">Geoalkalibacter ferrihydriticus</name>
    <dbReference type="NCBI Taxonomy" id="392333"/>
    <lineage>
        <taxon>Bacteria</taxon>
        <taxon>Pseudomonadati</taxon>
        <taxon>Thermodesulfobacteriota</taxon>
        <taxon>Desulfuromonadia</taxon>
        <taxon>Desulfuromonadales</taxon>
        <taxon>Geoalkalibacteraceae</taxon>
        <taxon>Geoalkalibacter</taxon>
    </lineage>
</organism>
<name>A0A1G9Q0T0_9BACT</name>
<evidence type="ECO:0008006" key="4">
    <source>
        <dbReference type="Google" id="ProtNLM"/>
    </source>
</evidence>
<feature type="transmembrane region" description="Helical" evidence="1">
    <location>
        <begin position="21"/>
        <end position="43"/>
    </location>
</feature>
<dbReference type="InterPro" id="IPR007401">
    <property type="entry name" value="DUF454"/>
</dbReference>
<sequence>MLKKPMTPVDQPTPEPLRARALKLALLAAGLLSTGLGVLGIFLPLLPTVPLLLLAAACFARSSEKFYNWLIGHPRLGPMINGYLEGEGIPLRAKISAITLLWISISISALLVVPITWVKALLFLIASGVTLHLLRLPTRETG</sequence>
<dbReference type="EMBL" id="FNGU01000003">
    <property type="protein sequence ID" value="SDM04672.1"/>
    <property type="molecule type" value="Genomic_DNA"/>
</dbReference>
<proteinExistence type="predicted"/>
<dbReference type="GO" id="GO:0005886">
    <property type="term" value="C:plasma membrane"/>
    <property type="evidence" value="ECO:0007669"/>
    <property type="project" value="TreeGrafter"/>
</dbReference>
<dbReference type="PANTHER" id="PTHR35813:SF1">
    <property type="entry name" value="INNER MEMBRANE PROTEIN YBAN"/>
    <property type="match status" value="1"/>
</dbReference>
<reference evidence="2 3" key="1">
    <citation type="submission" date="2016-10" db="EMBL/GenBank/DDBJ databases">
        <authorList>
            <person name="de Groot N.N."/>
        </authorList>
    </citation>
    <scope>NUCLEOTIDE SEQUENCE [LARGE SCALE GENOMIC DNA]</scope>
    <source>
        <strain evidence="2 3">DSM 17813</strain>
    </source>
</reference>
<evidence type="ECO:0000256" key="1">
    <source>
        <dbReference type="SAM" id="Phobius"/>
    </source>
</evidence>
<dbReference type="PIRSF" id="PIRSF016789">
    <property type="entry name" value="DUF454"/>
    <property type="match status" value="1"/>
</dbReference>
<dbReference type="PANTHER" id="PTHR35813">
    <property type="entry name" value="INNER MEMBRANE PROTEIN YBAN"/>
    <property type="match status" value="1"/>
</dbReference>
<gene>
    <name evidence="2" type="ORF">SAMN05660860_01784</name>
</gene>
<keyword evidence="1" id="KW-0812">Transmembrane</keyword>
<dbReference type="Pfam" id="PF04304">
    <property type="entry name" value="DUF454"/>
    <property type="match status" value="1"/>
</dbReference>
<protein>
    <recommendedName>
        <fullName evidence="4">DUF454 domain-containing protein</fullName>
    </recommendedName>
</protein>
<evidence type="ECO:0000313" key="3">
    <source>
        <dbReference type="Proteomes" id="UP000182146"/>
    </source>
</evidence>
<dbReference type="AlphaFoldDB" id="A0A1G9Q0T0"/>
<dbReference type="STRING" id="392333.SAMN05660860_01784"/>
<accession>A0A1G9Q0T0</accession>
<keyword evidence="1" id="KW-0472">Membrane</keyword>